<dbReference type="Proteomes" id="UP000356253">
    <property type="component" value="Unassembled WGS sequence"/>
</dbReference>
<evidence type="ECO:0000313" key="2">
    <source>
        <dbReference type="Proteomes" id="UP000356253"/>
    </source>
</evidence>
<protein>
    <submittedName>
        <fullName evidence="1">Uncharacterized protein</fullName>
    </submittedName>
</protein>
<keyword evidence="2" id="KW-1185">Reference proteome</keyword>
<organism evidence="1 2">
    <name type="scientific">Mesonia oceanica</name>
    <dbReference type="NCBI Taxonomy" id="2687242"/>
    <lineage>
        <taxon>Bacteria</taxon>
        <taxon>Pseudomonadati</taxon>
        <taxon>Bacteroidota</taxon>
        <taxon>Flavobacteriia</taxon>
        <taxon>Flavobacteriales</taxon>
        <taxon>Flavobacteriaceae</taxon>
        <taxon>Mesonia</taxon>
    </lineage>
</organism>
<comment type="caution">
    <text evidence="1">The sequence shown here is derived from an EMBL/GenBank/DDBJ whole genome shotgun (WGS) entry which is preliminary data.</text>
</comment>
<dbReference type="EMBL" id="CABVMM010000003">
    <property type="protein sequence ID" value="VVU99536.1"/>
    <property type="molecule type" value="Genomic_DNA"/>
</dbReference>
<sequence>MKRVLILFLAFISLPIFSQEKEKIQQQLNNWHQAAAAANFDDYFGLMTENSVFIGTDASENWNFSEFKEFSKPYFDKGQAWDFTPLERNIYIAEDHQFAWFDELLDTQMGICRGSGVMKKVNNQWKVQHYVLSITIPNEKVSEIRLINKEHDKPLIDKLKQKK</sequence>
<gene>
    <name evidence="1" type="ORF">FVB9532_00790</name>
</gene>
<proteinExistence type="predicted"/>
<name>A0AC61Y4W6_9FLAO</name>
<evidence type="ECO:0000313" key="1">
    <source>
        <dbReference type="EMBL" id="VVU99536.1"/>
    </source>
</evidence>
<accession>A0AC61Y4W6</accession>
<reference evidence="1" key="1">
    <citation type="submission" date="2019-09" db="EMBL/GenBank/DDBJ databases">
        <authorList>
            <person name="Rodrigo-Torres L."/>
            <person name="Arahal R. D."/>
            <person name="Lucena T."/>
        </authorList>
    </citation>
    <scope>NUCLEOTIDE SEQUENCE</scope>
    <source>
        <strain evidence="1">ISS653</strain>
    </source>
</reference>